<dbReference type="NCBIfam" id="TIGR01525">
    <property type="entry name" value="ATPase-IB_hvy"/>
    <property type="match status" value="1"/>
</dbReference>
<evidence type="ECO:0000256" key="15">
    <source>
        <dbReference type="ARBA" id="ARBA00023136"/>
    </source>
</evidence>
<dbReference type="EMBL" id="BMLZ01000017">
    <property type="protein sequence ID" value="GGP29919.1"/>
    <property type="molecule type" value="Genomic_DNA"/>
</dbReference>
<evidence type="ECO:0000313" key="20">
    <source>
        <dbReference type="Proteomes" id="UP000630135"/>
    </source>
</evidence>
<dbReference type="CDD" id="cd00371">
    <property type="entry name" value="HMA"/>
    <property type="match status" value="2"/>
</dbReference>
<evidence type="ECO:0000256" key="7">
    <source>
        <dbReference type="ARBA" id="ARBA00022741"/>
    </source>
</evidence>
<dbReference type="NCBIfam" id="TIGR00003">
    <property type="entry name" value="copper ion binding protein"/>
    <property type="match status" value="2"/>
</dbReference>
<evidence type="ECO:0000313" key="21">
    <source>
        <dbReference type="Proteomes" id="UP000652720"/>
    </source>
</evidence>
<dbReference type="PROSITE" id="PS01047">
    <property type="entry name" value="HMA_1"/>
    <property type="match status" value="2"/>
</dbReference>
<keyword evidence="11" id="KW-1278">Translocase</keyword>
<evidence type="ECO:0000313" key="18">
    <source>
        <dbReference type="EMBL" id="GGI85069.1"/>
    </source>
</evidence>
<evidence type="ECO:0000256" key="14">
    <source>
        <dbReference type="ARBA" id="ARBA00023065"/>
    </source>
</evidence>
<evidence type="ECO:0000256" key="4">
    <source>
        <dbReference type="ARBA" id="ARBA00022692"/>
    </source>
</evidence>
<dbReference type="SFLD" id="SFLDS00003">
    <property type="entry name" value="Haloacid_Dehalogenase"/>
    <property type="match status" value="1"/>
</dbReference>
<dbReference type="Proteomes" id="UP000630135">
    <property type="component" value="Unassembled WGS sequence"/>
</dbReference>
<evidence type="ECO:0000256" key="6">
    <source>
        <dbReference type="ARBA" id="ARBA00022737"/>
    </source>
</evidence>
<dbReference type="SUPFAM" id="SSF56784">
    <property type="entry name" value="HAD-like"/>
    <property type="match status" value="1"/>
</dbReference>
<dbReference type="CDD" id="cd02094">
    <property type="entry name" value="P-type_ATPase_Cu-like"/>
    <property type="match status" value="1"/>
</dbReference>
<evidence type="ECO:0000256" key="9">
    <source>
        <dbReference type="ARBA" id="ARBA00022840"/>
    </source>
</evidence>
<feature type="domain" description="HMA" evidence="17">
    <location>
        <begin position="70"/>
        <end position="136"/>
    </location>
</feature>
<keyword evidence="9 16" id="KW-0067">ATP-binding</keyword>
<dbReference type="InterPro" id="IPR006122">
    <property type="entry name" value="HMA_Cu_ion-bd"/>
</dbReference>
<dbReference type="GO" id="GO:0012505">
    <property type="term" value="C:endomembrane system"/>
    <property type="evidence" value="ECO:0007669"/>
    <property type="project" value="UniProtKB-SubCell"/>
</dbReference>
<dbReference type="InterPro" id="IPR036163">
    <property type="entry name" value="HMA_dom_sf"/>
</dbReference>
<dbReference type="GO" id="GO:0005886">
    <property type="term" value="C:plasma membrane"/>
    <property type="evidence" value="ECO:0007669"/>
    <property type="project" value="UniProtKB-SubCell"/>
</dbReference>
<keyword evidence="15 16" id="KW-0472">Membrane</keyword>
<dbReference type="InterPro" id="IPR023214">
    <property type="entry name" value="HAD_sf"/>
</dbReference>
<dbReference type="PANTHER" id="PTHR43520">
    <property type="entry name" value="ATP7, ISOFORM B"/>
    <property type="match status" value="1"/>
</dbReference>
<dbReference type="GO" id="GO:0005524">
    <property type="term" value="F:ATP binding"/>
    <property type="evidence" value="ECO:0007669"/>
    <property type="project" value="UniProtKB-UniRule"/>
</dbReference>
<accession>A0AAV4K920</accession>
<organism evidence="18 21">
    <name type="scientific">Deinococcus wulumuqiensis</name>
    <dbReference type="NCBI Taxonomy" id="980427"/>
    <lineage>
        <taxon>Bacteria</taxon>
        <taxon>Thermotogati</taxon>
        <taxon>Deinococcota</taxon>
        <taxon>Deinococci</taxon>
        <taxon>Deinococcales</taxon>
        <taxon>Deinococcaceae</taxon>
        <taxon>Deinococcus</taxon>
    </lineage>
</organism>
<evidence type="ECO:0000256" key="12">
    <source>
        <dbReference type="ARBA" id="ARBA00022989"/>
    </source>
</evidence>
<dbReference type="InterPro" id="IPR023299">
    <property type="entry name" value="ATPase_P-typ_cyto_dom_N"/>
</dbReference>
<dbReference type="SUPFAM" id="SSF55008">
    <property type="entry name" value="HMA, heavy metal-associated domain"/>
    <property type="match status" value="2"/>
</dbReference>
<comment type="subcellular location">
    <subcellularLocation>
        <location evidence="16">Cell membrane</location>
    </subcellularLocation>
    <subcellularLocation>
        <location evidence="1">Endomembrane system</location>
        <topology evidence="1">Multi-pass membrane protein</topology>
    </subcellularLocation>
</comment>
<reference evidence="18" key="2">
    <citation type="journal article" date="2014" name="Int. J. Syst. Evol. Microbiol.">
        <title>Complete genome sequence of Corynebacterium casei LMG S-19264T (=DSM 44701T), isolated from a smear-ripened cheese.</title>
        <authorList>
            <consortium name="US DOE Joint Genome Institute (JGI-PGF)"/>
            <person name="Walter F."/>
            <person name="Albersmeier A."/>
            <person name="Kalinowski J."/>
            <person name="Ruckert C."/>
        </authorList>
    </citation>
    <scope>NUCLEOTIDE SEQUENCE</scope>
    <source>
        <strain evidence="18">CGMCC 1.8885</strain>
    </source>
</reference>
<dbReference type="PRINTS" id="PR00943">
    <property type="entry name" value="CUATPASE"/>
</dbReference>
<evidence type="ECO:0000256" key="3">
    <source>
        <dbReference type="ARBA" id="ARBA00022448"/>
    </source>
</evidence>
<dbReference type="InterPro" id="IPR001757">
    <property type="entry name" value="P_typ_ATPase"/>
</dbReference>
<dbReference type="InterPro" id="IPR006121">
    <property type="entry name" value="HMA_dom"/>
</dbReference>
<sequence>MKTITLDVSGMTCAACVGRVERGLKKVEGVQDASVNLATERASVTFDPAVTSAAALVQQVVDTGYDAPTAEMSFPVGGMTCAACVGRVERALGKQEGVLSASVNLATERASVRYLPASVSPAELKAAVVSAGYEVPEAEGEQATSRLDAERERKAHEVSELKKALTFAALFAVPLFVVSMVPMLYPPLHHWLLGAVGERTLNLLMLALAAPVQFGPGLRFYRTGWAAARHRSPDMNTLVMLGTSAAFLYSLAVTLFPQWFPAGSRHVYFEASAVVITLILLGKYFEAVAKGRSSEAMRSLLELQPQTARVQRGTEVAELPVEAVRVGDTVLVRSGERLPVDGEVLSGESYVDESMLTGESVPVHKAPGARVTGGTVNGNGTLTFRATGVGADTALSRIIRLVEDAQSSRPPIQGLADRVVAQFVPLVLATSLVTFLAWLYVGGPSALSNALIHTVAVLIIACPCAMGLATPVSIMVGSGRAAQLGVLFRSGAALEALGEAQTVAVDKTGTVTRGVMEVTDVDGRWMMDDGELLRLAAIAEGPSEHPLARAIERAAQARHPSTVSPQPSTFEAFPGYGIRAEVDGRQVDIGAARFMARLNIPLGELGTKAEALAAQARTPVFIAVDGQLAGLLGVADPVREGSTQAIRTLGAQGVDVAMVTGDAQATAQAVAREAGISTVLAEVLPEGKAQAVDELQAGGKRVAFVGDGINDAPALAKADVGIAIGTGTDVAVETADVILMSGDLRGVPNAIALSRAVIGNIKMNLFWAFAYNVVLIPVAAGLFSRWGLSLSPVLAAAAMGLSSVFVLTNALRLRGFAPPLQVGHAEPA</sequence>
<keyword evidence="13" id="KW-0186">Copper</keyword>
<feature type="transmembrane region" description="Helical" evidence="16">
    <location>
        <begin position="447"/>
        <end position="470"/>
    </location>
</feature>
<dbReference type="GO" id="GO:0005507">
    <property type="term" value="F:copper ion binding"/>
    <property type="evidence" value="ECO:0007669"/>
    <property type="project" value="InterPro"/>
</dbReference>
<dbReference type="Proteomes" id="UP000652720">
    <property type="component" value="Unassembled WGS sequence"/>
</dbReference>
<keyword evidence="14" id="KW-0406">Ion transport</keyword>
<keyword evidence="20" id="KW-1185">Reference proteome</keyword>
<dbReference type="PRINTS" id="PR00942">
    <property type="entry name" value="CUATPASEI"/>
</dbReference>
<keyword evidence="12 16" id="KW-1133">Transmembrane helix</keyword>
<dbReference type="AlphaFoldDB" id="A0AAV4K920"/>
<keyword evidence="16" id="KW-1003">Cell membrane</keyword>
<feature type="transmembrane region" description="Helical" evidence="16">
    <location>
        <begin position="238"/>
        <end position="260"/>
    </location>
</feature>
<keyword evidence="7 16" id="KW-0547">Nucleotide-binding</keyword>
<dbReference type="FunFam" id="2.70.150.10:FF:000002">
    <property type="entry name" value="Copper-transporting ATPase 1, putative"/>
    <property type="match status" value="1"/>
</dbReference>
<keyword evidence="5 16" id="KW-0479">Metal-binding</keyword>
<dbReference type="PANTHER" id="PTHR43520:SF8">
    <property type="entry name" value="P-TYPE CU(+) TRANSPORTER"/>
    <property type="match status" value="1"/>
</dbReference>
<dbReference type="SUPFAM" id="SSF81665">
    <property type="entry name" value="Calcium ATPase, transmembrane domain M"/>
    <property type="match status" value="1"/>
</dbReference>
<evidence type="ECO:0000256" key="11">
    <source>
        <dbReference type="ARBA" id="ARBA00022967"/>
    </source>
</evidence>
<dbReference type="PROSITE" id="PS00154">
    <property type="entry name" value="ATPASE_E1_E2"/>
    <property type="match status" value="1"/>
</dbReference>
<proteinExistence type="inferred from homology"/>
<evidence type="ECO:0000256" key="2">
    <source>
        <dbReference type="ARBA" id="ARBA00006024"/>
    </source>
</evidence>
<feature type="transmembrane region" description="Helical" evidence="16">
    <location>
        <begin position="765"/>
        <end position="784"/>
    </location>
</feature>
<dbReference type="InterPro" id="IPR008250">
    <property type="entry name" value="ATPase_P-typ_transduc_dom_A_sf"/>
</dbReference>
<evidence type="ECO:0000313" key="19">
    <source>
        <dbReference type="EMBL" id="GGP29919.1"/>
    </source>
</evidence>
<dbReference type="InterPro" id="IPR027256">
    <property type="entry name" value="P-typ_ATPase_IB"/>
</dbReference>
<dbReference type="NCBIfam" id="TIGR01494">
    <property type="entry name" value="ATPase_P-type"/>
    <property type="match status" value="1"/>
</dbReference>
<dbReference type="SFLD" id="SFLDF00027">
    <property type="entry name" value="p-type_atpase"/>
    <property type="match status" value="1"/>
</dbReference>
<evidence type="ECO:0000259" key="17">
    <source>
        <dbReference type="PROSITE" id="PS50846"/>
    </source>
</evidence>
<keyword evidence="8" id="KW-0187">Copper transport</keyword>
<keyword evidence="6" id="KW-0677">Repeat</keyword>
<comment type="caution">
    <text evidence="18">The sequence shown here is derived from an EMBL/GenBank/DDBJ whole genome shotgun (WGS) entry which is preliminary data.</text>
</comment>
<evidence type="ECO:0000256" key="13">
    <source>
        <dbReference type="ARBA" id="ARBA00023008"/>
    </source>
</evidence>
<evidence type="ECO:0000256" key="5">
    <source>
        <dbReference type="ARBA" id="ARBA00022723"/>
    </source>
</evidence>
<dbReference type="SFLD" id="SFLDG00002">
    <property type="entry name" value="C1.7:_P-type_atpase_like"/>
    <property type="match status" value="1"/>
</dbReference>
<evidence type="ECO:0000256" key="16">
    <source>
        <dbReference type="RuleBase" id="RU362081"/>
    </source>
</evidence>
<dbReference type="Pfam" id="PF00702">
    <property type="entry name" value="Hydrolase"/>
    <property type="match status" value="1"/>
</dbReference>
<protein>
    <submittedName>
        <fullName evidence="18">ATPase</fullName>
    </submittedName>
</protein>
<dbReference type="Gene3D" id="3.40.1110.10">
    <property type="entry name" value="Calcium-transporting ATPase, cytoplasmic domain N"/>
    <property type="match status" value="1"/>
</dbReference>
<dbReference type="NCBIfam" id="TIGR01511">
    <property type="entry name" value="ATPase-IB1_Cu"/>
    <property type="match status" value="1"/>
</dbReference>
<keyword evidence="4 16" id="KW-0812">Transmembrane</keyword>
<gene>
    <name evidence="19" type="ORF">GCM10008021_15700</name>
    <name evidence="18" type="ORF">GCM10010914_19300</name>
</gene>
<dbReference type="Pfam" id="PF00122">
    <property type="entry name" value="E1-E2_ATPase"/>
    <property type="match status" value="1"/>
</dbReference>
<dbReference type="InterPro" id="IPR036412">
    <property type="entry name" value="HAD-like_sf"/>
</dbReference>
<dbReference type="Gene3D" id="3.30.70.100">
    <property type="match status" value="2"/>
</dbReference>
<evidence type="ECO:0000256" key="1">
    <source>
        <dbReference type="ARBA" id="ARBA00004127"/>
    </source>
</evidence>
<feature type="domain" description="HMA" evidence="17">
    <location>
        <begin position="2"/>
        <end position="68"/>
    </location>
</feature>
<feature type="transmembrane region" description="Helical" evidence="16">
    <location>
        <begin position="266"/>
        <end position="285"/>
    </location>
</feature>
<feature type="transmembrane region" description="Helical" evidence="16">
    <location>
        <begin position="419"/>
        <end position="441"/>
    </location>
</feature>
<dbReference type="PRINTS" id="PR00119">
    <property type="entry name" value="CATATPASE"/>
</dbReference>
<dbReference type="GO" id="GO:0043682">
    <property type="term" value="F:P-type divalent copper transporter activity"/>
    <property type="evidence" value="ECO:0007669"/>
    <property type="project" value="TreeGrafter"/>
</dbReference>
<name>A0AAV4K920_9DEIO</name>
<dbReference type="PROSITE" id="PS50846">
    <property type="entry name" value="HMA_2"/>
    <property type="match status" value="2"/>
</dbReference>
<reference evidence="19" key="1">
    <citation type="journal article" date="2014" name="Int. J. Syst. Evol. Microbiol.">
        <title>Complete genome of a new Firmicutes species belonging to the dominant human colonic microbiota ('Ruminococcus bicirculans') reveals two chromosomes and a selective capacity to utilize plant glucans.</title>
        <authorList>
            <consortium name="NISC Comparative Sequencing Program"/>
            <person name="Wegmann U."/>
            <person name="Louis P."/>
            <person name="Goesmann A."/>
            <person name="Henrissat B."/>
            <person name="Duncan S.H."/>
            <person name="Flint H.J."/>
        </authorList>
    </citation>
    <scope>NUCLEOTIDE SEQUENCE</scope>
    <source>
        <strain evidence="19">CGMCC 1.8884</strain>
    </source>
</reference>
<feature type="transmembrane region" description="Helical" evidence="16">
    <location>
        <begin position="790"/>
        <end position="811"/>
    </location>
</feature>
<keyword evidence="3" id="KW-0813">Transport</keyword>
<reference evidence="18" key="4">
    <citation type="submission" date="2023-08" db="EMBL/GenBank/DDBJ databases">
        <authorList>
            <person name="Sun Q."/>
            <person name="Zhou Y."/>
        </authorList>
    </citation>
    <scope>NUCLEOTIDE SEQUENCE</scope>
    <source>
        <strain evidence="19">CGMCC 1.8884</strain>
        <strain evidence="18">CGMCC 1.8885</strain>
    </source>
</reference>
<dbReference type="Gene3D" id="3.40.50.1000">
    <property type="entry name" value="HAD superfamily/HAD-like"/>
    <property type="match status" value="1"/>
</dbReference>
<dbReference type="FunFam" id="3.30.70.100:FF:000005">
    <property type="entry name" value="Copper-exporting P-type ATPase A"/>
    <property type="match status" value="2"/>
</dbReference>
<dbReference type="InterPro" id="IPR018303">
    <property type="entry name" value="ATPase_P-typ_P_site"/>
</dbReference>
<dbReference type="GO" id="GO:0016887">
    <property type="term" value="F:ATP hydrolysis activity"/>
    <property type="evidence" value="ECO:0007669"/>
    <property type="project" value="InterPro"/>
</dbReference>
<comment type="similarity">
    <text evidence="2 16">Belongs to the cation transport ATPase (P-type) (TC 3.A.3) family. Type IB subfamily.</text>
</comment>
<dbReference type="InterPro" id="IPR023298">
    <property type="entry name" value="ATPase_P-typ_TM_dom_sf"/>
</dbReference>
<reference evidence="20" key="3">
    <citation type="journal article" date="2019" name="Int. J. Syst. Evol. Microbiol.">
        <title>The Global Catalogue of Microorganisms (GCM) 10K type strain sequencing project: providing services to taxonomists for standard genome sequencing and annotation.</title>
        <authorList>
            <consortium name="The Broad Institute Genomics Platform"/>
            <consortium name="The Broad Institute Genome Sequencing Center for Infectious Disease"/>
            <person name="Wu L."/>
            <person name="Ma J."/>
        </authorList>
    </citation>
    <scope>NUCLEOTIDE SEQUENCE [LARGE SCALE GENOMIC DNA]</scope>
    <source>
        <strain evidence="20">CGMCC 1.8884</strain>
    </source>
</reference>
<evidence type="ECO:0000256" key="8">
    <source>
        <dbReference type="ARBA" id="ARBA00022796"/>
    </source>
</evidence>
<dbReference type="InterPro" id="IPR059000">
    <property type="entry name" value="ATPase_P-type_domA"/>
</dbReference>
<dbReference type="InterPro" id="IPR017969">
    <property type="entry name" value="Heavy-metal-associated_CS"/>
</dbReference>
<feature type="transmembrane region" description="Helical" evidence="16">
    <location>
        <begin position="200"/>
        <end position="218"/>
    </location>
</feature>
<dbReference type="Pfam" id="PF00403">
    <property type="entry name" value="HMA"/>
    <property type="match status" value="2"/>
</dbReference>
<dbReference type="GO" id="GO:0055070">
    <property type="term" value="P:copper ion homeostasis"/>
    <property type="evidence" value="ECO:0007669"/>
    <property type="project" value="TreeGrafter"/>
</dbReference>
<feature type="transmembrane region" description="Helical" evidence="16">
    <location>
        <begin position="164"/>
        <end position="185"/>
    </location>
</feature>
<dbReference type="InterPro" id="IPR044492">
    <property type="entry name" value="P_typ_ATPase_HD_dom"/>
</dbReference>
<dbReference type="Gene3D" id="2.70.150.10">
    <property type="entry name" value="Calcium-transporting ATPase, cytoplasmic transduction domain A"/>
    <property type="match status" value="1"/>
</dbReference>
<evidence type="ECO:0000256" key="10">
    <source>
        <dbReference type="ARBA" id="ARBA00022842"/>
    </source>
</evidence>
<dbReference type="EMBL" id="BMMA01000017">
    <property type="protein sequence ID" value="GGI85069.1"/>
    <property type="molecule type" value="Genomic_DNA"/>
</dbReference>
<dbReference type="RefSeq" id="WP_017870255.1">
    <property type="nucleotide sequence ID" value="NZ_BMLZ01000017.1"/>
</dbReference>
<dbReference type="SUPFAM" id="SSF81653">
    <property type="entry name" value="Calcium ATPase, transduction domain A"/>
    <property type="match status" value="1"/>
</dbReference>
<dbReference type="GeneID" id="59166076"/>
<keyword evidence="10" id="KW-0460">Magnesium</keyword>